<organism evidence="2 3">
    <name type="scientific">Rhynchophorus ferrugineus</name>
    <name type="common">Red palm weevil</name>
    <name type="synonym">Curculio ferrugineus</name>
    <dbReference type="NCBI Taxonomy" id="354439"/>
    <lineage>
        <taxon>Eukaryota</taxon>
        <taxon>Metazoa</taxon>
        <taxon>Ecdysozoa</taxon>
        <taxon>Arthropoda</taxon>
        <taxon>Hexapoda</taxon>
        <taxon>Insecta</taxon>
        <taxon>Pterygota</taxon>
        <taxon>Neoptera</taxon>
        <taxon>Endopterygota</taxon>
        <taxon>Coleoptera</taxon>
        <taxon>Polyphaga</taxon>
        <taxon>Cucujiformia</taxon>
        <taxon>Curculionidae</taxon>
        <taxon>Dryophthorinae</taxon>
        <taxon>Rhynchophorus</taxon>
    </lineage>
</organism>
<keyword evidence="3" id="KW-1185">Reference proteome</keyword>
<name>A0A834IYI3_RHYFE</name>
<reference evidence="2" key="1">
    <citation type="submission" date="2020-08" db="EMBL/GenBank/DDBJ databases">
        <title>Genome sequencing and assembly of the red palm weevil Rhynchophorus ferrugineus.</title>
        <authorList>
            <person name="Dias G.B."/>
            <person name="Bergman C.M."/>
            <person name="Manee M."/>
        </authorList>
    </citation>
    <scope>NUCLEOTIDE SEQUENCE</scope>
    <source>
        <strain evidence="2">AA-2017</strain>
        <tissue evidence="2">Whole larva</tissue>
    </source>
</reference>
<evidence type="ECO:0000313" key="2">
    <source>
        <dbReference type="EMBL" id="KAF7286465.1"/>
    </source>
</evidence>
<evidence type="ECO:0000313" key="3">
    <source>
        <dbReference type="Proteomes" id="UP000625711"/>
    </source>
</evidence>
<dbReference type="AlphaFoldDB" id="A0A834IYI3"/>
<sequence>MYFTNILLIKQFPLCFKLQKCIRSTKNVLIGVYYSSDSNDRDNNNGQNIRKENYLEPPEEPTTCCMSGCANCVWLEYAEALSKYYHDGGEKAIQEINERINDPNIKAYILHEIRMRSK</sequence>
<dbReference type="EMBL" id="JAACXV010000025">
    <property type="protein sequence ID" value="KAF7286465.1"/>
    <property type="molecule type" value="Genomic_DNA"/>
</dbReference>
<feature type="domain" description="Oxidoreductase-like" evidence="1">
    <location>
        <begin position="56"/>
        <end position="86"/>
    </location>
</feature>
<dbReference type="OrthoDB" id="10064411at2759"/>
<dbReference type="InterPro" id="IPR019180">
    <property type="entry name" value="Oxidoreductase-like_N"/>
</dbReference>
<dbReference type="GO" id="GO:0005739">
    <property type="term" value="C:mitochondrion"/>
    <property type="evidence" value="ECO:0007669"/>
    <property type="project" value="TreeGrafter"/>
</dbReference>
<accession>A0A834IYI3</accession>
<dbReference type="InterPro" id="IPR039251">
    <property type="entry name" value="OXLD1"/>
</dbReference>
<dbReference type="PANTHER" id="PTHR21193">
    <property type="entry name" value="OXIDOREDUCTASE-LIKE DOMAIN-CONTAINING PROTEIN 1"/>
    <property type="match status" value="1"/>
</dbReference>
<dbReference type="PANTHER" id="PTHR21193:SF3">
    <property type="entry name" value="OXIDOREDUCTASE-LIKE DOMAIN-CONTAINING PROTEIN 1"/>
    <property type="match status" value="1"/>
</dbReference>
<dbReference type="Pfam" id="PF09791">
    <property type="entry name" value="Oxidored-like"/>
    <property type="match status" value="1"/>
</dbReference>
<dbReference type="Proteomes" id="UP000625711">
    <property type="component" value="Unassembled WGS sequence"/>
</dbReference>
<gene>
    <name evidence="2" type="ORF">GWI33_005105</name>
</gene>
<proteinExistence type="predicted"/>
<protein>
    <recommendedName>
        <fullName evidence="1">Oxidoreductase-like domain-containing protein</fullName>
    </recommendedName>
</protein>
<comment type="caution">
    <text evidence="2">The sequence shown here is derived from an EMBL/GenBank/DDBJ whole genome shotgun (WGS) entry which is preliminary data.</text>
</comment>
<evidence type="ECO:0000259" key="1">
    <source>
        <dbReference type="Pfam" id="PF09791"/>
    </source>
</evidence>